<name>A0A9W7FSM3_9STRA</name>
<evidence type="ECO:0000259" key="1">
    <source>
        <dbReference type="PROSITE" id="PS51184"/>
    </source>
</evidence>
<dbReference type="SUPFAM" id="SSF51197">
    <property type="entry name" value="Clavaminate synthase-like"/>
    <property type="match status" value="1"/>
</dbReference>
<sequence>MSYLDTLLILGAPFPSLEPLIKFVEPHASSTRVLRNMVCFEGTEGRDYYVKDWKNGGEIITEKGMGGRIVGAEGRGIREGDIGKEEIENDTPTLMKNYADNYPGCKKLRDLTYLIIDYGHRTLPIELGSLNTSKRLNESLMSVVDFVDTYLSKSTKFGVWSYEEARAREGEVAYCAQHGVFEQIKGLRDLVEDWPTAILGGKEEKPGARVNAWIGTGGTRTPLHFDSYDNIFVQVVGVKYVRIYRKTVDVERIYLKKGEGAGKQGNMSKVDVEDVDEIKFPGFKDLEYEECLMFPGDALYIPVGTWHYVRSLTTSVSVSYWF</sequence>
<dbReference type="Gene3D" id="2.60.120.650">
    <property type="entry name" value="Cupin"/>
    <property type="match status" value="1"/>
</dbReference>
<accession>A0A9W7FSM3</accession>
<dbReference type="AlphaFoldDB" id="A0A9W7FSM3"/>
<dbReference type="PANTHER" id="PTHR12461">
    <property type="entry name" value="HYPOXIA-INDUCIBLE FACTOR 1 ALPHA INHIBITOR-RELATED"/>
    <property type="match status" value="1"/>
</dbReference>
<dbReference type="InterPro" id="IPR041667">
    <property type="entry name" value="Cupin_8"/>
</dbReference>
<dbReference type="Pfam" id="PF13621">
    <property type="entry name" value="Cupin_8"/>
    <property type="match status" value="1"/>
</dbReference>
<reference evidence="3" key="1">
    <citation type="journal article" date="2023" name="Commun. Biol.">
        <title>Genome analysis of Parmales, the sister group of diatoms, reveals the evolutionary specialization of diatoms from phago-mixotrophs to photoautotrophs.</title>
        <authorList>
            <person name="Ban H."/>
            <person name="Sato S."/>
            <person name="Yoshikawa S."/>
            <person name="Yamada K."/>
            <person name="Nakamura Y."/>
            <person name="Ichinomiya M."/>
            <person name="Sato N."/>
            <person name="Blanc-Mathieu R."/>
            <person name="Endo H."/>
            <person name="Kuwata A."/>
            <person name="Ogata H."/>
        </authorList>
    </citation>
    <scope>NUCLEOTIDE SEQUENCE [LARGE SCALE GENOMIC DNA]</scope>
    <source>
        <strain evidence="3">NIES 3700</strain>
    </source>
</reference>
<gene>
    <name evidence="2" type="ORF">TrLO_g8652</name>
</gene>
<comment type="caution">
    <text evidence="2">The sequence shown here is derived from an EMBL/GenBank/DDBJ whole genome shotgun (WGS) entry which is preliminary data.</text>
</comment>
<evidence type="ECO:0000313" key="3">
    <source>
        <dbReference type="Proteomes" id="UP001165122"/>
    </source>
</evidence>
<proteinExistence type="predicted"/>
<dbReference type="PROSITE" id="PS51184">
    <property type="entry name" value="JMJC"/>
    <property type="match status" value="1"/>
</dbReference>
<dbReference type="Proteomes" id="UP001165122">
    <property type="component" value="Unassembled WGS sequence"/>
</dbReference>
<dbReference type="EMBL" id="BRXW01000329">
    <property type="protein sequence ID" value="GMI18309.1"/>
    <property type="molecule type" value="Genomic_DNA"/>
</dbReference>
<dbReference type="SMART" id="SM00558">
    <property type="entry name" value="JmjC"/>
    <property type="match status" value="1"/>
</dbReference>
<dbReference type="InterPro" id="IPR003347">
    <property type="entry name" value="JmjC_dom"/>
</dbReference>
<keyword evidence="3" id="KW-1185">Reference proteome</keyword>
<feature type="domain" description="JmjC" evidence="1">
    <location>
        <begin position="158"/>
        <end position="322"/>
    </location>
</feature>
<evidence type="ECO:0000313" key="2">
    <source>
        <dbReference type="EMBL" id="GMI18309.1"/>
    </source>
</evidence>
<organism evidence="2 3">
    <name type="scientific">Triparma laevis f. longispina</name>
    <dbReference type="NCBI Taxonomy" id="1714387"/>
    <lineage>
        <taxon>Eukaryota</taxon>
        <taxon>Sar</taxon>
        <taxon>Stramenopiles</taxon>
        <taxon>Ochrophyta</taxon>
        <taxon>Bolidophyceae</taxon>
        <taxon>Parmales</taxon>
        <taxon>Triparmaceae</taxon>
        <taxon>Triparma</taxon>
    </lineage>
</organism>
<dbReference type="PANTHER" id="PTHR12461:SF21">
    <property type="entry name" value="JMJC DOMAIN-CONTAINING PROTEIN F"/>
    <property type="match status" value="1"/>
</dbReference>
<protein>
    <recommendedName>
        <fullName evidence="1">JmjC domain-containing protein</fullName>
    </recommendedName>
</protein>
<dbReference type="OrthoDB" id="47172at2759"/>